<dbReference type="SUPFAM" id="SSF53822">
    <property type="entry name" value="Periplasmic binding protein-like I"/>
    <property type="match status" value="1"/>
</dbReference>
<evidence type="ECO:0000256" key="3">
    <source>
        <dbReference type="ARBA" id="ARBA00023163"/>
    </source>
</evidence>
<dbReference type="Proteomes" id="UP000533269">
    <property type="component" value="Unassembled WGS sequence"/>
</dbReference>
<feature type="domain" description="HTH lacI-type" evidence="4">
    <location>
        <begin position="7"/>
        <end position="60"/>
    </location>
</feature>
<evidence type="ECO:0000313" key="5">
    <source>
        <dbReference type="EMBL" id="MBB2903149.1"/>
    </source>
</evidence>
<organism evidence="5 6">
    <name type="scientific">Kineococcus radiotolerans</name>
    <dbReference type="NCBI Taxonomy" id="131568"/>
    <lineage>
        <taxon>Bacteria</taxon>
        <taxon>Bacillati</taxon>
        <taxon>Actinomycetota</taxon>
        <taxon>Actinomycetes</taxon>
        <taxon>Kineosporiales</taxon>
        <taxon>Kineosporiaceae</taxon>
        <taxon>Kineococcus</taxon>
    </lineage>
</organism>
<keyword evidence="1" id="KW-0805">Transcription regulation</keyword>
<dbReference type="CDD" id="cd01392">
    <property type="entry name" value="HTH_LacI"/>
    <property type="match status" value="1"/>
</dbReference>
<dbReference type="RefSeq" id="WP_183392773.1">
    <property type="nucleotide sequence ID" value="NZ_JACHVY010000005.1"/>
</dbReference>
<dbReference type="InterPro" id="IPR046335">
    <property type="entry name" value="LacI/GalR-like_sensor"/>
</dbReference>
<evidence type="ECO:0000256" key="2">
    <source>
        <dbReference type="ARBA" id="ARBA00023125"/>
    </source>
</evidence>
<reference evidence="5 6" key="1">
    <citation type="submission" date="2020-08" db="EMBL/GenBank/DDBJ databases">
        <title>The Agave Microbiome: Exploring the role of microbial communities in plant adaptations to desert environments.</title>
        <authorList>
            <person name="Partida-Martinez L.P."/>
        </authorList>
    </citation>
    <scope>NUCLEOTIDE SEQUENCE [LARGE SCALE GENOMIC DNA]</scope>
    <source>
        <strain evidence="5 6">AS2.23</strain>
    </source>
</reference>
<dbReference type="PROSITE" id="PS50932">
    <property type="entry name" value="HTH_LACI_2"/>
    <property type="match status" value="1"/>
</dbReference>
<reference evidence="5 6" key="2">
    <citation type="submission" date="2020-08" db="EMBL/GenBank/DDBJ databases">
        <authorList>
            <person name="Partida-Martinez L."/>
            <person name="Huntemann M."/>
            <person name="Clum A."/>
            <person name="Wang J."/>
            <person name="Palaniappan K."/>
            <person name="Ritter S."/>
            <person name="Chen I.-M."/>
            <person name="Stamatis D."/>
            <person name="Reddy T."/>
            <person name="O'Malley R."/>
            <person name="Daum C."/>
            <person name="Shapiro N."/>
            <person name="Ivanova N."/>
            <person name="Kyrpides N."/>
            <person name="Woyke T."/>
        </authorList>
    </citation>
    <scope>NUCLEOTIDE SEQUENCE [LARGE SCALE GENOMIC DNA]</scope>
    <source>
        <strain evidence="5 6">AS2.23</strain>
    </source>
</reference>
<dbReference type="Pfam" id="PF00356">
    <property type="entry name" value="LacI"/>
    <property type="match status" value="1"/>
</dbReference>
<protein>
    <submittedName>
        <fullName evidence="5">LacI family transcriptional regulator</fullName>
    </submittedName>
</protein>
<dbReference type="Gene3D" id="3.40.50.2300">
    <property type="match status" value="2"/>
</dbReference>
<dbReference type="CDD" id="cd06278">
    <property type="entry name" value="PBP1_LacI-like"/>
    <property type="match status" value="1"/>
</dbReference>
<gene>
    <name evidence="5" type="ORF">FHR75_003991</name>
</gene>
<proteinExistence type="predicted"/>
<accession>A0A7W4TQA9</accession>
<comment type="caution">
    <text evidence="5">The sequence shown here is derived from an EMBL/GenBank/DDBJ whole genome shotgun (WGS) entry which is preliminary data.</text>
</comment>
<evidence type="ECO:0000256" key="1">
    <source>
        <dbReference type="ARBA" id="ARBA00023015"/>
    </source>
</evidence>
<sequence length="338" mass="36384">MARRPSVSSVQIAREAGVAQSTVSRVLNGGSVAPQTRRRVLEVLAKHDFQPNLAARSLVAARTGLVGVVIRDLTNPFYPIMVRAVERVLHEQGLRLLLLSDVATAQESLAMLRRERVDGVVFTSALREDPLAWPVSEHGIPVVLCHRTIEGFPGDQVEADNTTAGRLVADHLLDLGHRRIAMVCGTERASTAEQRGAGFRARLAERAPQVDLVEVQGDYDYATSYAVVRKLLAAPQPPSALFCHNDVMAHAALNAAAAGGVDVPGQLSVVGCDDAPASAWERIELTTVRQPLSRIAEVAARLLLERLQDPESPLSHEVLPVELVLRATTAPWSADTAG</sequence>
<dbReference type="SMART" id="SM00354">
    <property type="entry name" value="HTH_LACI"/>
    <property type="match status" value="1"/>
</dbReference>
<dbReference type="EMBL" id="JACHVY010000005">
    <property type="protein sequence ID" value="MBB2903149.1"/>
    <property type="molecule type" value="Genomic_DNA"/>
</dbReference>
<dbReference type="InterPro" id="IPR028082">
    <property type="entry name" value="Peripla_BP_I"/>
</dbReference>
<dbReference type="AlphaFoldDB" id="A0A7W4TQA9"/>
<keyword evidence="3" id="KW-0804">Transcription</keyword>
<dbReference type="PANTHER" id="PTHR30146">
    <property type="entry name" value="LACI-RELATED TRANSCRIPTIONAL REPRESSOR"/>
    <property type="match status" value="1"/>
</dbReference>
<evidence type="ECO:0000313" key="6">
    <source>
        <dbReference type="Proteomes" id="UP000533269"/>
    </source>
</evidence>
<keyword evidence="2" id="KW-0238">DNA-binding</keyword>
<dbReference type="SUPFAM" id="SSF47413">
    <property type="entry name" value="lambda repressor-like DNA-binding domains"/>
    <property type="match status" value="1"/>
</dbReference>
<dbReference type="PANTHER" id="PTHR30146:SF153">
    <property type="entry name" value="LACTOSE OPERON REPRESSOR"/>
    <property type="match status" value="1"/>
</dbReference>
<dbReference type="InterPro" id="IPR000843">
    <property type="entry name" value="HTH_LacI"/>
</dbReference>
<dbReference type="InterPro" id="IPR010982">
    <property type="entry name" value="Lambda_DNA-bd_dom_sf"/>
</dbReference>
<dbReference type="Pfam" id="PF13377">
    <property type="entry name" value="Peripla_BP_3"/>
    <property type="match status" value="1"/>
</dbReference>
<dbReference type="GO" id="GO:0003700">
    <property type="term" value="F:DNA-binding transcription factor activity"/>
    <property type="evidence" value="ECO:0007669"/>
    <property type="project" value="TreeGrafter"/>
</dbReference>
<name>A0A7W4TQA9_KINRA</name>
<evidence type="ECO:0000259" key="4">
    <source>
        <dbReference type="PROSITE" id="PS50932"/>
    </source>
</evidence>
<dbReference type="GO" id="GO:0000976">
    <property type="term" value="F:transcription cis-regulatory region binding"/>
    <property type="evidence" value="ECO:0007669"/>
    <property type="project" value="TreeGrafter"/>
</dbReference>
<dbReference type="Gene3D" id="1.10.260.40">
    <property type="entry name" value="lambda repressor-like DNA-binding domains"/>
    <property type="match status" value="1"/>
</dbReference>